<evidence type="ECO:0000256" key="7">
    <source>
        <dbReference type="ARBA" id="ARBA00023033"/>
    </source>
</evidence>
<evidence type="ECO:0000256" key="3">
    <source>
        <dbReference type="ARBA" id="ARBA00022723"/>
    </source>
</evidence>
<evidence type="ECO:0000256" key="10">
    <source>
        <dbReference type="RuleBase" id="RU000461"/>
    </source>
</evidence>
<dbReference type="Pfam" id="PF00067">
    <property type="entry name" value="p450"/>
    <property type="match status" value="1"/>
</dbReference>
<dbReference type="PANTHER" id="PTHR46696">
    <property type="entry name" value="P450, PUTATIVE (EUROFUNG)-RELATED"/>
    <property type="match status" value="1"/>
</dbReference>
<keyword evidence="11" id="KW-0472">Membrane</keyword>
<dbReference type="SUPFAM" id="SSF48264">
    <property type="entry name" value="Cytochrome P450"/>
    <property type="match status" value="1"/>
</dbReference>
<dbReference type="GO" id="GO:0016705">
    <property type="term" value="F:oxidoreductase activity, acting on paired donors, with incorporation or reduction of molecular oxygen"/>
    <property type="evidence" value="ECO:0007669"/>
    <property type="project" value="InterPro"/>
</dbReference>
<dbReference type="InterPro" id="IPR002397">
    <property type="entry name" value="Cyt_P450_B"/>
</dbReference>
<keyword evidence="6 10" id="KW-0408">Iron</keyword>
<dbReference type="InterPro" id="IPR017972">
    <property type="entry name" value="Cyt_P450_CS"/>
</dbReference>
<evidence type="ECO:0000256" key="9">
    <source>
        <dbReference type="ARBA" id="ARBA00060683"/>
    </source>
</evidence>
<evidence type="ECO:0000256" key="8">
    <source>
        <dbReference type="ARBA" id="ARBA00023194"/>
    </source>
</evidence>
<dbReference type="Proteomes" id="UP000199375">
    <property type="component" value="Unassembled WGS sequence"/>
</dbReference>
<comment type="similarity">
    <text evidence="1 10">Belongs to the cytochrome P450 family.</text>
</comment>
<evidence type="ECO:0000256" key="11">
    <source>
        <dbReference type="SAM" id="Phobius"/>
    </source>
</evidence>
<dbReference type="GO" id="GO:0005506">
    <property type="term" value="F:iron ion binding"/>
    <property type="evidence" value="ECO:0007669"/>
    <property type="project" value="InterPro"/>
</dbReference>
<keyword evidence="5 10" id="KW-0560">Oxidoreductase</keyword>
<evidence type="ECO:0000256" key="5">
    <source>
        <dbReference type="ARBA" id="ARBA00023002"/>
    </source>
</evidence>
<dbReference type="EMBL" id="FMCW01000027">
    <property type="protein sequence ID" value="SCF09085.1"/>
    <property type="molecule type" value="Genomic_DNA"/>
</dbReference>
<feature type="transmembrane region" description="Helical" evidence="11">
    <location>
        <begin position="228"/>
        <end position="252"/>
    </location>
</feature>
<evidence type="ECO:0000313" key="12">
    <source>
        <dbReference type="EMBL" id="SCF09085.1"/>
    </source>
</evidence>
<evidence type="ECO:0000256" key="2">
    <source>
        <dbReference type="ARBA" id="ARBA00022617"/>
    </source>
</evidence>
<dbReference type="GO" id="GO:0004497">
    <property type="term" value="F:monooxygenase activity"/>
    <property type="evidence" value="ECO:0007669"/>
    <property type="project" value="UniProtKB-KW"/>
</dbReference>
<proteinExistence type="inferred from homology"/>
<keyword evidence="7 10" id="KW-0503">Monooxygenase</keyword>
<dbReference type="AlphaFoldDB" id="A0A1C4XKS3"/>
<evidence type="ECO:0000256" key="4">
    <source>
        <dbReference type="ARBA" id="ARBA00022857"/>
    </source>
</evidence>
<evidence type="ECO:0000256" key="6">
    <source>
        <dbReference type="ARBA" id="ARBA00023004"/>
    </source>
</evidence>
<dbReference type="Gene3D" id="1.10.630.10">
    <property type="entry name" value="Cytochrome P450"/>
    <property type="match status" value="1"/>
</dbReference>
<dbReference type="GO" id="GO:0017000">
    <property type="term" value="P:antibiotic biosynthetic process"/>
    <property type="evidence" value="ECO:0007669"/>
    <property type="project" value="UniProtKB-KW"/>
</dbReference>
<dbReference type="InterPro" id="IPR036396">
    <property type="entry name" value="Cyt_P450_sf"/>
</dbReference>
<dbReference type="InterPro" id="IPR001128">
    <property type="entry name" value="Cyt_P450"/>
</dbReference>
<organism evidence="12 13">
    <name type="scientific">Micromonospora haikouensis</name>
    <dbReference type="NCBI Taxonomy" id="686309"/>
    <lineage>
        <taxon>Bacteria</taxon>
        <taxon>Bacillati</taxon>
        <taxon>Actinomycetota</taxon>
        <taxon>Actinomycetes</taxon>
        <taxon>Micromonosporales</taxon>
        <taxon>Micromonosporaceae</taxon>
        <taxon>Micromonospora</taxon>
    </lineage>
</organism>
<dbReference type="RefSeq" id="WP_091284016.1">
    <property type="nucleotide sequence ID" value="NZ_FMCW01000027.1"/>
</dbReference>
<sequence length="400" mass="43609">MAEPITYLEHWDRTDPFDPPKLLRDLAVEQPLARMVYPDGHVGWLATGLDVAKEVLSSPVFSHNFHSAHFPVTKKGQPFPSMPIIPGMFIHMDPPEHTRYRSMLTGEFTTHRVAVLGERIETAAAEQLAALRALGPPADLVTGYVQPLCRRVLCDLVGIPDEGGPLLAALSETANDDAVPVEEEFAAEKRAFLYLRDLVGKERADPGDSMMSRLTAVPGLTDREITNMLLIVFVAGLTTCEGALAAATLALLHHRRQLDAFRAACAEGVGVEAAVEELLRYTTVNQYQIFRTALEDVQVGGQLVRKGDTVTVSLPVANRDARRFAAPDLLDLARDTAGNVAFGYGVHICLGQRLARVLLAVALRTLVVGLPGLGLDGAVEQVRLRARTPVFSVHDLPVRW</sequence>
<keyword evidence="4" id="KW-0521">NADP</keyword>
<keyword evidence="11" id="KW-0812">Transmembrane</keyword>
<dbReference type="FunFam" id="1.10.630.10:FF:000018">
    <property type="entry name" value="Cytochrome P450 monooxygenase"/>
    <property type="match status" value="1"/>
</dbReference>
<dbReference type="PROSITE" id="PS00086">
    <property type="entry name" value="CYTOCHROME_P450"/>
    <property type="match status" value="1"/>
</dbReference>
<protein>
    <submittedName>
        <fullName evidence="12">Cytochrome P450</fullName>
    </submittedName>
</protein>
<keyword evidence="3 10" id="KW-0479">Metal-binding</keyword>
<reference evidence="12 13" key="1">
    <citation type="submission" date="2016-06" db="EMBL/GenBank/DDBJ databases">
        <authorList>
            <person name="Kjaerup R.B."/>
            <person name="Dalgaard T.S."/>
            <person name="Juul-Madsen H.R."/>
        </authorList>
    </citation>
    <scope>NUCLEOTIDE SEQUENCE [LARGE SCALE GENOMIC DNA]</scope>
    <source>
        <strain evidence="12 13">DSM 45626</strain>
    </source>
</reference>
<dbReference type="GO" id="GO:0020037">
    <property type="term" value="F:heme binding"/>
    <property type="evidence" value="ECO:0007669"/>
    <property type="project" value="InterPro"/>
</dbReference>
<keyword evidence="8" id="KW-0045">Antibiotic biosynthesis</keyword>
<name>A0A1C4XKS3_9ACTN</name>
<comment type="pathway">
    <text evidence="9">Antibiotic biosynthesis; mycinamicin biosynthesis.</text>
</comment>
<gene>
    <name evidence="12" type="ORF">GA0070558_12720</name>
</gene>
<accession>A0A1C4XKS3</accession>
<dbReference type="PRINTS" id="PR00359">
    <property type="entry name" value="BP450"/>
</dbReference>
<dbReference type="PANTHER" id="PTHR46696:SF1">
    <property type="entry name" value="CYTOCHROME P450 YJIB-RELATED"/>
    <property type="match status" value="1"/>
</dbReference>
<evidence type="ECO:0000256" key="1">
    <source>
        <dbReference type="ARBA" id="ARBA00010617"/>
    </source>
</evidence>
<keyword evidence="11" id="KW-1133">Transmembrane helix</keyword>
<evidence type="ECO:0000313" key="13">
    <source>
        <dbReference type="Proteomes" id="UP000199375"/>
    </source>
</evidence>
<keyword evidence="2 10" id="KW-0349">Heme</keyword>